<dbReference type="EMBL" id="FWXS01000003">
    <property type="protein sequence ID" value="SMC52794.1"/>
    <property type="molecule type" value="Genomic_DNA"/>
</dbReference>
<evidence type="ECO:0000313" key="5">
    <source>
        <dbReference type="Proteomes" id="UP000192393"/>
    </source>
</evidence>
<reference evidence="4 5" key="1">
    <citation type="submission" date="2017-04" db="EMBL/GenBank/DDBJ databases">
        <authorList>
            <person name="Afonso C.L."/>
            <person name="Miller P.J."/>
            <person name="Scott M.A."/>
            <person name="Spackman E."/>
            <person name="Goraichik I."/>
            <person name="Dimitrov K.M."/>
            <person name="Suarez D.L."/>
            <person name="Swayne D.E."/>
        </authorList>
    </citation>
    <scope>NUCLEOTIDE SEQUENCE [LARGE SCALE GENOMIC DNA]</scope>
    <source>
        <strain evidence="4 5">CGMCC 1.12708</strain>
    </source>
</reference>
<accession>A0A1W1ZWL0</accession>
<gene>
    <name evidence="4" type="ORF">SAMN06296427_103289</name>
</gene>
<dbReference type="GO" id="GO:0051287">
    <property type="term" value="F:NAD binding"/>
    <property type="evidence" value="ECO:0007669"/>
    <property type="project" value="InterPro"/>
</dbReference>
<dbReference type="OrthoDB" id="9801783at2"/>
<dbReference type="GO" id="GO:0046872">
    <property type="term" value="F:metal ion binding"/>
    <property type="evidence" value="ECO:0007669"/>
    <property type="project" value="UniProtKB-KW"/>
</dbReference>
<dbReference type="AlphaFoldDB" id="A0A1W1ZWL0"/>
<dbReference type="GO" id="GO:0016491">
    <property type="term" value="F:oxidoreductase activity"/>
    <property type="evidence" value="ECO:0007669"/>
    <property type="project" value="UniProtKB-KW"/>
</dbReference>
<dbReference type="InterPro" id="IPR005255">
    <property type="entry name" value="PdxA_fam"/>
</dbReference>
<dbReference type="PANTHER" id="PTHR30004:SF6">
    <property type="entry name" value="D-THREONATE 4-PHOSPHATE DEHYDROGENASE"/>
    <property type="match status" value="1"/>
</dbReference>
<protein>
    <submittedName>
        <fullName evidence="4">4-hydroxythreonine-4-phosphate dehydrogenase</fullName>
    </submittedName>
</protein>
<organism evidence="4 5">
    <name type="scientific">Moheibacter sediminis</name>
    <dbReference type="NCBI Taxonomy" id="1434700"/>
    <lineage>
        <taxon>Bacteria</taxon>
        <taxon>Pseudomonadati</taxon>
        <taxon>Bacteroidota</taxon>
        <taxon>Flavobacteriia</taxon>
        <taxon>Flavobacteriales</taxon>
        <taxon>Weeksellaceae</taxon>
        <taxon>Moheibacter</taxon>
    </lineage>
</organism>
<evidence type="ECO:0000256" key="2">
    <source>
        <dbReference type="ARBA" id="ARBA00023002"/>
    </source>
</evidence>
<keyword evidence="5" id="KW-1185">Reference proteome</keyword>
<sequence>MTTPDKKIRVAISVGDANGIGYEIIVKTLLDKNILDFFTPVIFGSTKHLSQYKDLLNDNSLQFFGINSAEQAVDRKINVVNLWKEPAKLEFGNPTETSGKYAYESLKAAAESVQNGVCDVLVTAPINKKNIQSENFNFPGHTEYLGEVWKGKPLMFLVTEMLKVSLVTQHIPLKDVAQKINKENITEKVEALHQSLKVDFGVRKPKIAVLGLNPHSGDNGLLGSEEQEIIMPAIQSLYEKGMLVFGPYAADSFFTSSNIETFDAVLGMYHDQALIPFKTLCFEEGVNYTASLPFVRTSPDHGTAYDIAGKGIADETSFKEAVFTAIEIFKNRTEYAELTQNVLKTREIKLERESR</sequence>
<dbReference type="Gene3D" id="3.40.718.10">
    <property type="entry name" value="Isopropylmalate Dehydrogenase"/>
    <property type="match status" value="1"/>
</dbReference>
<keyword evidence="1" id="KW-0479">Metal-binding</keyword>
<evidence type="ECO:0000313" key="4">
    <source>
        <dbReference type="EMBL" id="SMC52794.1"/>
    </source>
</evidence>
<evidence type="ECO:0000256" key="3">
    <source>
        <dbReference type="ARBA" id="ARBA00023027"/>
    </source>
</evidence>
<dbReference type="RefSeq" id="WP_084016865.1">
    <property type="nucleotide sequence ID" value="NZ_FWXS01000003.1"/>
</dbReference>
<keyword evidence="3" id="KW-0520">NAD</keyword>
<name>A0A1W1ZWL0_9FLAO</name>
<dbReference type="SUPFAM" id="SSF53659">
    <property type="entry name" value="Isocitrate/Isopropylmalate dehydrogenase-like"/>
    <property type="match status" value="1"/>
</dbReference>
<evidence type="ECO:0000256" key="1">
    <source>
        <dbReference type="ARBA" id="ARBA00022723"/>
    </source>
</evidence>
<dbReference type="PANTHER" id="PTHR30004">
    <property type="entry name" value="4-HYDROXYTHREONINE-4-PHOSPHATE DEHYDROGENASE"/>
    <property type="match status" value="1"/>
</dbReference>
<dbReference type="NCBIfam" id="TIGR00557">
    <property type="entry name" value="pdxA"/>
    <property type="match status" value="1"/>
</dbReference>
<dbReference type="Proteomes" id="UP000192393">
    <property type="component" value="Unassembled WGS sequence"/>
</dbReference>
<proteinExistence type="predicted"/>
<keyword evidence="2" id="KW-0560">Oxidoreductase</keyword>
<dbReference type="STRING" id="1434700.SAMN06296427_103289"/>
<dbReference type="Pfam" id="PF04166">
    <property type="entry name" value="PdxA"/>
    <property type="match status" value="1"/>
</dbReference>